<evidence type="ECO:0000256" key="4">
    <source>
        <dbReference type="ARBA" id="ARBA00022692"/>
    </source>
</evidence>
<feature type="transmembrane region" description="Helical" evidence="7">
    <location>
        <begin position="150"/>
        <end position="168"/>
    </location>
</feature>
<evidence type="ECO:0000256" key="7">
    <source>
        <dbReference type="SAM" id="Phobius"/>
    </source>
</evidence>
<feature type="transmembrane region" description="Helical" evidence="7">
    <location>
        <begin position="9"/>
        <end position="28"/>
    </location>
</feature>
<keyword evidence="4 7" id="KW-0812">Transmembrane</keyword>
<evidence type="ECO:0000256" key="2">
    <source>
        <dbReference type="ARBA" id="ARBA00010694"/>
    </source>
</evidence>
<dbReference type="Pfam" id="PF08449">
    <property type="entry name" value="UAA"/>
    <property type="match status" value="1"/>
</dbReference>
<comment type="similarity">
    <text evidence="2">Belongs to the nucleotide-sugar transporter family. SLC35B subfamily.</text>
</comment>
<keyword evidence="6 7" id="KW-0472">Membrane</keyword>
<organism evidence="8 9">
    <name type="scientific">Cryptolaemus montrouzieri</name>
    <dbReference type="NCBI Taxonomy" id="559131"/>
    <lineage>
        <taxon>Eukaryota</taxon>
        <taxon>Metazoa</taxon>
        <taxon>Ecdysozoa</taxon>
        <taxon>Arthropoda</taxon>
        <taxon>Hexapoda</taxon>
        <taxon>Insecta</taxon>
        <taxon>Pterygota</taxon>
        <taxon>Neoptera</taxon>
        <taxon>Endopterygota</taxon>
        <taxon>Coleoptera</taxon>
        <taxon>Polyphaga</taxon>
        <taxon>Cucujiformia</taxon>
        <taxon>Coccinelloidea</taxon>
        <taxon>Coccinellidae</taxon>
        <taxon>Scymninae</taxon>
        <taxon>Scymnini</taxon>
        <taxon>Cryptolaemus</taxon>
    </lineage>
</organism>
<evidence type="ECO:0000256" key="1">
    <source>
        <dbReference type="ARBA" id="ARBA00004141"/>
    </source>
</evidence>
<feature type="transmembrane region" description="Helical" evidence="7">
    <location>
        <begin position="94"/>
        <end position="114"/>
    </location>
</feature>
<dbReference type="Proteomes" id="UP001516400">
    <property type="component" value="Unassembled WGS sequence"/>
</dbReference>
<feature type="transmembrane region" description="Helical" evidence="7">
    <location>
        <begin position="53"/>
        <end position="73"/>
    </location>
</feature>
<keyword evidence="5 7" id="KW-1133">Transmembrane helix</keyword>
<keyword evidence="9" id="KW-1185">Reference proteome</keyword>
<keyword evidence="3" id="KW-0813">Transport</keyword>
<accession>A0ABD2MX45</accession>
<dbReference type="InterPro" id="IPR037185">
    <property type="entry name" value="EmrE-like"/>
</dbReference>
<feature type="transmembrane region" description="Helical" evidence="7">
    <location>
        <begin position="328"/>
        <end position="346"/>
    </location>
</feature>
<evidence type="ECO:0000313" key="8">
    <source>
        <dbReference type="EMBL" id="KAL3270887.1"/>
    </source>
</evidence>
<dbReference type="InterPro" id="IPR013657">
    <property type="entry name" value="SCL35B1-4/HUT1"/>
</dbReference>
<protein>
    <recommendedName>
        <fullName evidence="10">Solute carrier family 35 member F6</fullName>
    </recommendedName>
</protein>
<dbReference type="PANTHER" id="PTHR13146:SF0">
    <property type="entry name" value="SOLUTE CARRIER FAMILY 35 MEMBER F6"/>
    <property type="match status" value="1"/>
</dbReference>
<dbReference type="GO" id="GO:0012505">
    <property type="term" value="C:endomembrane system"/>
    <property type="evidence" value="ECO:0007669"/>
    <property type="project" value="UniProtKB-ARBA"/>
</dbReference>
<comment type="subcellular location">
    <subcellularLocation>
        <location evidence="1">Membrane</location>
        <topology evidence="1">Multi-pass membrane protein</topology>
    </subcellularLocation>
</comment>
<dbReference type="AlphaFoldDB" id="A0ABD2MX45"/>
<sequence length="372" mass="41925">MHWTLYQSFLVILFIVTGAINTIIVKYADLQESESSDGVVRLYFHPYIQTTQMYLGMMGNLVVFKILICVFKLRSQEMVDEHKLTKGNRNFNVLLLWMPAMCDMIGMSTMYIALNLTYASSFQMLRGSVMIFTAILSFPCFRRIPNFRELFGIFLVIVGLIIVGLSDWKDQEEKKKEEQVSKGHGNVAIIGDIMVVASQFLTASESVLEERFLLAKDIPPLQAVGWEGIFGFSTLIVLMIAFNFIYVGEPYASNPGNTLENPIDALVQIGNNWRILVATIVAIISIPIYYFCALSVGAELSATTRQVLDSMRTVIVWIVSCTALDQEFHYLQLIGFLVLLTGMAFYNDVGCSVLRNKCCPSKGQAENQEEQR</sequence>
<gene>
    <name evidence="8" type="ORF">HHI36_021402</name>
</gene>
<feature type="transmembrane region" description="Helical" evidence="7">
    <location>
        <begin position="120"/>
        <end position="138"/>
    </location>
</feature>
<dbReference type="PANTHER" id="PTHR13146">
    <property type="match status" value="1"/>
</dbReference>
<reference evidence="8 9" key="1">
    <citation type="journal article" date="2021" name="BMC Biol.">
        <title>Horizontally acquired antibacterial genes associated with adaptive radiation of ladybird beetles.</title>
        <authorList>
            <person name="Li H.S."/>
            <person name="Tang X.F."/>
            <person name="Huang Y.H."/>
            <person name="Xu Z.Y."/>
            <person name="Chen M.L."/>
            <person name="Du X.Y."/>
            <person name="Qiu B.Y."/>
            <person name="Chen P.T."/>
            <person name="Zhang W."/>
            <person name="Slipinski A."/>
            <person name="Escalona H.E."/>
            <person name="Waterhouse R.M."/>
            <person name="Zwick A."/>
            <person name="Pang H."/>
        </authorList>
    </citation>
    <scope>NUCLEOTIDE SEQUENCE [LARGE SCALE GENOMIC DNA]</scope>
    <source>
        <strain evidence="8">SYSU2018</strain>
    </source>
</reference>
<evidence type="ECO:0000256" key="3">
    <source>
        <dbReference type="ARBA" id="ARBA00022448"/>
    </source>
</evidence>
<evidence type="ECO:0000313" key="9">
    <source>
        <dbReference type="Proteomes" id="UP001516400"/>
    </source>
</evidence>
<dbReference type="EMBL" id="JABFTP020000042">
    <property type="protein sequence ID" value="KAL3270887.1"/>
    <property type="molecule type" value="Genomic_DNA"/>
</dbReference>
<evidence type="ECO:0000256" key="5">
    <source>
        <dbReference type="ARBA" id="ARBA00022989"/>
    </source>
</evidence>
<comment type="caution">
    <text evidence="8">The sequence shown here is derived from an EMBL/GenBank/DDBJ whole genome shotgun (WGS) entry which is preliminary data.</text>
</comment>
<name>A0ABD2MX45_9CUCU</name>
<evidence type="ECO:0000256" key="6">
    <source>
        <dbReference type="ARBA" id="ARBA00023136"/>
    </source>
</evidence>
<feature type="transmembrane region" description="Helical" evidence="7">
    <location>
        <begin position="275"/>
        <end position="296"/>
    </location>
</feature>
<dbReference type="GO" id="GO:0016020">
    <property type="term" value="C:membrane"/>
    <property type="evidence" value="ECO:0007669"/>
    <property type="project" value="UniProtKB-SubCell"/>
</dbReference>
<evidence type="ECO:0008006" key="10">
    <source>
        <dbReference type="Google" id="ProtNLM"/>
    </source>
</evidence>
<dbReference type="SUPFAM" id="SSF103481">
    <property type="entry name" value="Multidrug resistance efflux transporter EmrE"/>
    <property type="match status" value="2"/>
</dbReference>
<feature type="transmembrane region" description="Helical" evidence="7">
    <location>
        <begin position="229"/>
        <end position="247"/>
    </location>
</feature>
<proteinExistence type="inferred from homology"/>